<dbReference type="AlphaFoldDB" id="A0AAW1CEW8"/>
<feature type="compositionally biased region" description="Basic and acidic residues" evidence="1">
    <location>
        <begin position="303"/>
        <end position="340"/>
    </location>
</feature>
<dbReference type="Proteomes" id="UP001461498">
    <property type="component" value="Unassembled WGS sequence"/>
</dbReference>
<feature type="compositionally biased region" description="Basic and acidic residues" evidence="1">
    <location>
        <begin position="534"/>
        <end position="550"/>
    </location>
</feature>
<keyword evidence="3" id="KW-1185">Reference proteome</keyword>
<evidence type="ECO:0000256" key="1">
    <source>
        <dbReference type="SAM" id="MobiDB-lite"/>
    </source>
</evidence>
<gene>
    <name evidence="2" type="ORF">O3M35_013210</name>
</gene>
<evidence type="ECO:0000313" key="3">
    <source>
        <dbReference type="Proteomes" id="UP001461498"/>
    </source>
</evidence>
<name>A0AAW1CEW8_9HEMI</name>
<feature type="compositionally biased region" description="Basic and acidic residues" evidence="1">
    <location>
        <begin position="579"/>
        <end position="588"/>
    </location>
</feature>
<feature type="compositionally biased region" description="Low complexity" evidence="1">
    <location>
        <begin position="341"/>
        <end position="351"/>
    </location>
</feature>
<reference evidence="2 3" key="1">
    <citation type="submission" date="2022-12" db="EMBL/GenBank/DDBJ databases">
        <title>Chromosome-level genome assembly of true bugs.</title>
        <authorList>
            <person name="Ma L."/>
            <person name="Li H."/>
        </authorList>
    </citation>
    <scope>NUCLEOTIDE SEQUENCE [LARGE SCALE GENOMIC DNA]</scope>
    <source>
        <strain evidence="2">Lab_2022b</strain>
    </source>
</reference>
<feature type="compositionally biased region" description="Basic and acidic residues" evidence="1">
    <location>
        <begin position="353"/>
        <end position="428"/>
    </location>
</feature>
<feature type="compositionally biased region" description="Basic residues" evidence="1">
    <location>
        <begin position="429"/>
        <end position="445"/>
    </location>
</feature>
<proteinExistence type="predicted"/>
<evidence type="ECO:0000313" key="2">
    <source>
        <dbReference type="EMBL" id="KAK9496516.1"/>
    </source>
</evidence>
<organism evidence="2 3">
    <name type="scientific">Rhynocoris fuscipes</name>
    <dbReference type="NCBI Taxonomy" id="488301"/>
    <lineage>
        <taxon>Eukaryota</taxon>
        <taxon>Metazoa</taxon>
        <taxon>Ecdysozoa</taxon>
        <taxon>Arthropoda</taxon>
        <taxon>Hexapoda</taxon>
        <taxon>Insecta</taxon>
        <taxon>Pterygota</taxon>
        <taxon>Neoptera</taxon>
        <taxon>Paraneoptera</taxon>
        <taxon>Hemiptera</taxon>
        <taxon>Heteroptera</taxon>
        <taxon>Panheteroptera</taxon>
        <taxon>Cimicomorpha</taxon>
        <taxon>Reduviidae</taxon>
        <taxon>Harpactorinae</taxon>
        <taxon>Harpactorini</taxon>
        <taxon>Rhynocoris</taxon>
    </lineage>
</organism>
<feature type="compositionally biased region" description="Basic and acidic residues" evidence="1">
    <location>
        <begin position="449"/>
        <end position="474"/>
    </location>
</feature>
<sequence length="781" mass="86861">MLPSKGYFSNLSCPFYELDSCDRPHCHFKHSKKDKDVGRVNEIVSAVDATVVDEINANEKNNQLIKELVKETVKQVLSHSEIRESNDSIIDTNTIVDEVVSNLSNQNLNSTVTTANVTSSVQTAAAISSSATPSYRPTPISELSRRHIPVQYAPAKPTTISLSSRKISDKTITYIPSASKTNNSISNNDIMKCSSLNQSVAAYVPAGCEQSYEPEYLPTKIISSESLQRLSDDDEYEISSSPVYNSAADIQPPDSPLTYTPQSSSLSDHIASCSYQPSPIKQHNLIINSDISNDQLENKIKHSASKDEKTGAGDAKQKSINEQCSMKKDKKKCETSDRSNKISSSNKSKSSGKLKEIKHDKDKDFSKSADSSHDSHNKTSSDKVKSKSTSKEHLLKNKSSNDEENKNKRYKESTDRENKSKCLNDEQKRRHKHVKDSAHKSKHSSKSSNVDEKKYKHNRELDRESKFSSSDESKKRKHNQAFDGENKSSSSSGRSSSECHKKKHKQQSSDSETSKVKRNADQLPSASNHPHHKLEKETAKDGSKRLKEECSYSSSSDVELVTEKSPCILINDSSNSSDEETHKDEKKPKLSVSGGSLPYQNLGPSTSRFSLTSSSCSFSERWRKAKEQVQRPHPAGKIKICSVPNVTSLLTAKDKLLAQAHKPSTQPVHSLKFNSSVEEVAQPKAVKQRIAHKQAEELPKCILDPSVKLPYTARQLCLNTMYEVCLQFLLPDEAKELVLTTELDIAKRVNALKTYQNSMALAVLKIRKTKGESNNLLPVML</sequence>
<feature type="region of interest" description="Disordered" evidence="1">
    <location>
        <begin position="303"/>
        <end position="606"/>
    </location>
</feature>
<feature type="region of interest" description="Disordered" evidence="1">
    <location>
        <begin position="228"/>
        <end position="274"/>
    </location>
</feature>
<dbReference type="EMBL" id="JAPXFL010000075">
    <property type="protein sequence ID" value="KAK9496516.1"/>
    <property type="molecule type" value="Genomic_DNA"/>
</dbReference>
<feature type="compositionally biased region" description="Polar residues" evidence="1">
    <location>
        <begin position="257"/>
        <end position="274"/>
    </location>
</feature>
<accession>A0AAW1CEW8</accession>
<comment type="caution">
    <text evidence="2">The sequence shown here is derived from an EMBL/GenBank/DDBJ whole genome shotgun (WGS) entry which is preliminary data.</text>
</comment>
<protein>
    <submittedName>
        <fullName evidence="2">Uncharacterized protein</fullName>
    </submittedName>
</protein>